<dbReference type="EMBL" id="FNWV01000002">
    <property type="protein sequence ID" value="SEH46328.1"/>
    <property type="molecule type" value="Genomic_DNA"/>
</dbReference>
<keyword evidence="5" id="KW-0456">Lyase</keyword>
<reference evidence="8 9" key="1">
    <citation type="submission" date="2016-10" db="EMBL/GenBank/DDBJ databases">
        <authorList>
            <person name="de Groot N.N."/>
        </authorList>
    </citation>
    <scope>NUCLEOTIDE SEQUENCE [LARGE SCALE GENOMIC DNA]</scope>
    <source>
        <strain evidence="8 9">YAD2003</strain>
    </source>
</reference>
<organism evidence="8 9">
    <name type="scientific">Ruminococcus flavefaciens</name>
    <dbReference type="NCBI Taxonomy" id="1265"/>
    <lineage>
        <taxon>Bacteria</taxon>
        <taxon>Bacillati</taxon>
        <taxon>Bacillota</taxon>
        <taxon>Clostridia</taxon>
        <taxon>Eubacteriales</taxon>
        <taxon>Oscillospiraceae</taxon>
        <taxon>Ruminococcus</taxon>
    </lineage>
</organism>
<dbReference type="PANTHER" id="PTHR43277">
    <property type="entry name" value="ARGININE DECARBOXYLASE"/>
    <property type="match status" value="1"/>
</dbReference>
<dbReference type="OrthoDB" id="9815233at2"/>
<name>A0A1H6IAP9_RUMFL</name>
<evidence type="ECO:0000313" key="8">
    <source>
        <dbReference type="EMBL" id="SEH46328.1"/>
    </source>
</evidence>
<dbReference type="Gene3D" id="3.90.100.10">
    <property type="entry name" value="Orn/Lys/Arg decarboxylase, C-terminal domain"/>
    <property type="match status" value="1"/>
</dbReference>
<protein>
    <submittedName>
        <fullName evidence="8">Arginine/lysine/ornithine decarboxylase</fullName>
    </submittedName>
</protein>
<accession>A0A1H6IAP9</accession>
<dbReference type="Gene3D" id="3.40.640.10">
    <property type="entry name" value="Type I PLP-dependent aspartate aminotransferase-like (Major domain)"/>
    <property type="match status" value="1"/>
</dbReference>
<keyword evidence="3" id="KW-0210">Decarboxylase</keyword>
<gene>
    <name evidence="8" type="ORF">SAMN02910265_00802</name>
</gene>
<dbReference type="Proteomes" id="UP000183190">
    <property type="component" value="Unassembled WGS sequence"/>
</dbReference>
<evidence type="ECO:0000313" key="9">
    <source>
        <dbReference type="Proteomes" id="UP000183190"/>
    </source>
</evidence>
<feature type="domain" description="Orn/Lys/Arg decarboxylases family 1 pyridoxal-P attachment site" evidence="6">
    <location>
        <begin position="3"/>
        <end position="286"/>
    </location>
</feature>
<comment type="similarity">
    <text evidence="2">Belongs to the Orn/Lys/Arg decarboxylase class-I family.</text>
</comment>
<dbReference type="InterPro" id="IPR008286">
    <property type="entry name" value="Prn/Lys/Arg_de-COase_C"/>
</dbReference>
<keyword evidence="4" id="KW-0663">Pyridoxal phosphate</keyword>
<dbReference type="InterPro" id="IPR015421">
    <property type="entry name" value="PyrdxlP-dep_Trfase_major"/>
</dbReference>
<dbReference type="SUPFAM" id="SSF53383">
    <property type="entry name" value="PLP-dependent transferases"/>
    <property type="match status" value="1"/>
</dbReference>
<dbReference type="InterPro" id="IPR036633">
    <property type="entry name" value="Prn/Lys/Arg_de-COase_C_sf"/>
</dbReference>
<comment type="cofactor">
    <cofactor evidence="1">
        <name>pyridoxal 5'-phosphate</name>
        <dbReference type="ChEBI" id="CHEBI:597326"/>
    </cofactor>
</comment>
<evidence type="ECO:0000256" key="1">
    <source>
        <dbReference type="ARBA" id="ARBA00001933"/>
    </source>
</evidence>
<evidence type="ECO:0000256" key="2">
    <source>
        <dbReference type="ARBA" id="ARBA00010671"/>
    </source>
</evidence>
<evidence type="ECO:0000259" key="7">
    <source>
        <dbReference type="Pfam" id="PF03711"/>
    </source>
</evidence>
<dbReference type="SUPFAM" id="SSF55904">
    <property type="entry name" value="Ornithine decarboxylase C-terminal domain"/>
    <property type="match status" value="1"/>
</dbReference>
<dbReference type="InterPro" id="IPR052357">
    <property type="entry name" value="Orn_Lys_Arg_decarboxylase-I"/>
</dbReference>
<dbReference type="InterPro" id="IPR000310">
    <property type="entry name" value="Orn/Lys/Arg_deCO2ase_major_dom"/>
</dbReference>
<evidence type="ECO:0000259" key="6">
    <source>
        <dbReference type="Pfam" id="PF01276"/>
    </source>
</evidence>
<dbReference type="AlphaFoldDB" id="A0A1H6IAP9"/>
<evidence type="ECO:0000256" key="5">
    <source>
        <dbReference type="ARBA" id="ARBA00023239"/>
    </source>
</evidence>
<sequence>MDTPLYDFLVKYASSGTLRAHMPGHKGKAPVKELEELYSLDITEIKGADSLFEAEGIIAESERNTAKLYGSEATAFSAGGSTLCIQAMLAIMKTEGRRVIAARNVHRAFLNAAALLGLDVTWIMPQYSGGILSGELAVSDVERELSASREPACLYVTSPDYTGRTADIAALAELCHRYGAKLLVDNAHGAHLAFFEKNLHPIALGADLCCDSAHKMLPALTGAAFLHTSCSEYAPLLKQAMSFFGSTSPSYLIMASLDLCNRYIADSIRDDIAAALPQIIALRESFGGRLIFAEGEPFHITVKAAESGYDGTELAELLRGEGVECEYADSELVVLLMSPFSSDLDFVRLRAALESAVAGASRKDCARPIVKPKLPRKVLAIREAAFAPSEEIPVDEAEGRICASVKVPCPPAIPIAASGEIIDRDCIELFKAYGINTVLAVKK</sequence>
<evidence type="ECO:0000256" key="3">
    <source>
        <dbReference type="ARBA" id="ARBA00022793"/>
    </source>
</evidence>
<dbReference type="PANTHER" id="PTHR43277:SF4">
    <property type="entry name" value="ARGININE DECARBOXYLASE"/>
    <property type="match status" value="1"/>
</dbReference>
<dbReference type="RefSeq" id="WP_074714599.1">
    <property type="nucleotide sequence ID" value="NZ_FNWV01000002.1"/>
</dbReference>
<dbReference type="GO" id="GO:0016831">
    <property type="term" value="F:carboxy-lyase activity"/>
    <property type="evidence" value="ECO:0007669"/>
    <property type="project" value="UniProtKB-KW"/>
</dbReference>
<dbReference type="InterPro" id="IPR015424">
    <property type="entry name" value="PyrdxlP-dep_Trfase"/>
</dbReference>
<dbReference type="Pfam" id="PF01276">
    <property type="entry name" value="OKR_DC_1"/>
    <property type="match status" value="1"/>
</dbReference>
<feature type="domain" description="Orn/Lys/Arg decarboxylase C-terminal" evidence="7">
    <location>
        <begin position="380"/>
        <end position="431"/>
    </location>
</feature>
<dbReference type="Pfam" id="PF03711">
    <property type="entry name" value="OKR_DC_1_C"/>
    <property type="match status" value="1"/>
</dbReference>
<evidence type="ECO:0000256" key="4">
    <source>
        <dbReference type="ARBA" id="ARBA00022898"/>
    </source>
</evidence>
<proteinExistence type="inferred from homology"/>